<proteinExistence type="predicted"/>
<organism evidence="6 7">
    <name type="scientific">Roseibium algae</name>
    <dbReference type="NCBI Taxonomy" id="3123038"/>
    <lineage>
        <taxon>Bacteria</taxon>
        <taxon>Pseudomonadati</taxon>
        <taxon>Pseudomonadota</taxon>
        <taxon>Alphaproteobacteria</taxon>
        <taxon>Hyphomicrobiales</taxon>
        <taxon>Stappiaceae</taxon>
        <taxon>Roseibium</taxon>
    </lineage>
</organism>
<evidence type="ECO:0000259" key="4">
    <source>
        <dbReference type="PROSITE" id="PS51077"/>
    </source>
</evidence>
<gene>
    <name evidence="6" type="ORF">V6575_16610</name>
</gene>
<keyword evidence="1" id="KW-0805">Transcription regulation</keyword>
<dbReference type="SMART" id="SM00346">
    <property type="entry name" value="HTH_ICLR"/>
    <property type="match status" value="1"/>
</dbReference>
<name>A0ABU8TNG0_9HYPH</name>
<dbReference type="PANTHER" id="PTHR30136:SF35">
    <property type="entry name" value="HTH-TYPE TRANSCRIPTIONAL REGULATOR RV1719"/>
    <property type="match status" value="1"/>
</dbReference>
<dbReference type="PANTHER" id="PTHR30136">
    <property type="entry name" value="HELIX-TURN-HELIX TRANSCRIPTIONAL REGULATOR, ICLR FAMILY"/>
    <property type="match status" value="1"/>
</dbReference>
<dbReference type="RefSeq" id="WP_340275924.1">
    <property type="nucleotide sequence ID" value="NZ_JBAKIA010000012.1"/>
</dbReference>
<evidence type="ECO:0000256" key="3">
    <source>
        <dbReference type="ARBA" id="ARBA00023163"/>
    </source>
</evidence>
<evidence type="ECO:0000259" key="5">
    <source>
        <dbReference type="PROSITE" id="PS51078"/>
    </source>
</evidence>
<keyword evidence="2" id="KW-0238">DNA-binding</keyword>
<comment type="caution">
    <text evidence="6">The sequence shown here is derived from an EMBL/GenBank/DDBJ whole genome shotgun (WGS) entry which is preliminary data.</text>
</comment>
<sequence length="270" mass="29842">MSPKFLRSELSRLPYPPAESDDPLFIQSIGRAMQVLSVFHQTDRPLSLQEISTLSGLGRSAVQRIIFTLRTMGYITRDPDDRGYVPGLRILDHSLDFQRLNPIVVTANPVLLELRRTIRERVDLSLFDDLRLVYASRLQSKREILSSTMIGHSVPTFCTSGGWAILAHLDDAEVDDILIRSTLTAVTPKTITNLDALKAKITETRANGFALALEQILAGEITIGAAILDSQRRPVAAIHVAGSLAEWTAKDFSRKFAPLIVQAAQTISRG</sequence>
<dbReference type="Pfam" id="PF09339">
    <property type="entry name" value="HTH_IclR"/>
    <property type="match status" value="1"/>
</dbReference>
<protein>
    <submittedName>
        <fullName evidence="6">IclR family transcriptional regulator</fullName>
    </submittedName>
</protein>
<evidence type="ECO:0000313" key="7">
    <source>
        <dbReference type="Proteomes" id="UP001385499"/>
    </source>
</evidence>
<reference evidence="6 7" key="1">
    <citation type="submission" date="2024-02" db="EMBL/GenBank/DDBJ databases">
        <title>Roseibium algae sp. nov., isolated from marine alga (Grateloupia sp.), showing potential in myo-inositol conversion.</title>
        <authorList>
            <person name="Wang Y."/>
        </authorList>
    </citation>
    <scope>NUCLEOTIDE SEQUENCE [LARGE SCALE GENOMIC DNA]</scope>
    <source>
        <strain evidence="6 7">H3510</strain>
    </source>
</reference>
<keyword evidence="7" id="KW-1185">Reference proteome</keyword>
<feature type="domain" description="IclR-ED" evidence="5">
    <location>
        <begin position="89"/>
        <end position="270"/>
    </location>
</feature>
<dbReference type="Gene3D" id="1.10.10.10">
    <property type="entry name" value="Winged helix-like DNA-binding domain superfamily/Winged helix DNA-binding domain"/>
    <property type="match status" value="1"/>
</dbReference>
<dbReference type="InterPro" id="IPR036390">
    <property type="entry name" value="WH_DNA-bd_sf"/>
</dbReference>
<dbReference type="InterPro" id="IPR036388">
    <property type="entry name" value="WH-like_DNA-bd_sf"/>
</dbReference>
<keyword evidence="3" id="KW-0804">Transcription</keyword>
<dbReference type="InterPro" id="IPR050707">
    <property type="entry name" value="HTH_MetabolicPath_Reg"/>
</dbReference>
<evidence type="ECO:0000256" key="1">
    <source>
        <dbReference type="ARBA" id="ARBA00023015"/>
    </source>
</evidence>
<dbReference type="PROSITE" id="PS51077">
    <property type="entry name" value="HTH_ICLR"/>
    <property type="match status" value="1"/>
</dbReference>
<evidence type="ECO:0000313" key="6">
    <source>
        <dbReference type="EMBL" id="MEJ8475717.1"/>
    </source>
</evidence>
<dbReference type="Pfam" id="PF01614">
    <property type="entry name" value="IclR_C"/>
    <property type="match status" value="1"/>
</dbReference>
<dbReference type="InterPro" id="IPR014757">
    <property type="entry name" value="Tscrpt_reg_IclR_C"/>
</dbReference>
<accession>A0ABU8TNG0</accession>
<dbReference type="Proteomes" id="UP001385499">
    <property type="component" value="Unassembled WGS sequence"/>
</dbReference>
<dbReference type="InterPro" id="IPR005471">
    <property type="entry name" value="Tscrpt_reg_IclR_N"/>
</dbReference>
<dbReference type="InterPro" id="IPR029016">
    <property type="entry name" value="GAF-like_dom_sf"/>
</dbReference>
<feature type="domain" description="HTH iclR-type" evidence="4">
    <location>
        <begin position="26"/>
        <end position="88"/>
    </location>
</feature>
<dbReference type="SUPFAM" id="SSF46785">
    <property type="entry name" value="Winged helix' DNA-binding domain"/>
    <property type="match status" value="1"/>
</dbReference>
<dbReference type="EMBL" id="JBAKIA010000012">
    <property type="protein sequence ID" value="MEJ8475717.1"/>
    <property type="molecule type" value="Genomic_DNA"/>
</dbReference>
<dbReference type="SUPFAM" id="SSF55781">
    <property type="entry name" value="GAF domain-like"/>
    <property type="match status" value="1"/>
</dbReference>
<dbReference type="PROSITE" id="PS51078">
    <property type="entry name" value="ICLR_ED"/>
    <property type="match status" value="1"/>
</dbReference>
<dbReference type="Gene3D" id="3.30.450.40">
    <property type="match status" value="1"/>
</dbReference>
<evidence type="ECO:0000256" key="2">
    <source>
        <dbReference type="ARBA" id="ARBA00023125"/>
    </source>
</evidence>